<dbReference type="InterPro" id="IPR014284">
    <property type="entry name" value="RNA_pol_sigma-70_dom"/>
</dbReference>
<dbReference type="InterPro" id="IPR013249">
    <property type="entry name" value="RNA_pol_sigma70_r4_t2"/>
</dbReference>
<name>A0A0M6WRW7_9FIRM</name>
<dbReference type="RefSeq" id="WP_055062340.1">
    <property type="nucleotide sequence ID" value="NZ_CVRQ01000025.1"/>
</dbReference>
<reference evidence="10" key="2">
    <citation type="submission" date="2015-05" db="EMBL/GenBank/DDBJ databases">
        <authorList>
            <consortium name="Pathogen Informatics"/>
        </authorList>
    </citation>
    <scope>NUCLEOTIDE SEQUENCE [LARGE SCALE GENOMIC DNA]</scope>
    <source>
        <strain evidence="10">T1-815</strain>
    </source>
</reference>
<dbReference type="EMBL" id="QSOB01000004">
    <property type="protein sequence ID" value="RGI69720.1"/>
    <property type="molecule type" value="Genomic_DNA"/>
</dbReference>
<dbReference type="Gene3D" id="1.10.1740.10">
    <property type="match status" value="1"/>
</dbReference>
<dbReference type="Pfam" id="PF04542">
    <property type="entry name" value="Sigma70_r2"/>
    <property type="match status" value="1"/>
</dbReference>
<accession>A0A0M6WRW7</accession>
<evidence type="ECO:0000313" key="9">
    <source>
        <dbReference type="EMBL" id="RGI69720.1"/>
    </source>
</evidence>
<keyword evidence="5" id="KW-0804">Transcription</keyword>
<dbReference type="Gene3D" id="1.10.10.10">
    <property type="entry name" value="Winged helix-like DNA-binding domain superfamily/Winged helix DNA-binding domain"/>
    <property type="match status" value="1"/>
</dbReference>
<feature type="domain" description="RNA polymerase sigma-70 region 2" evidence="6">
    <location>
        <begin position="26"/>
        <end position="82"/>
    </location>
</feature>
<evidence type="ECO:0000256" key="1">
    <source>
        <dbReference type="ARBA" id="ARBA00010641"/>
    </source>
</evidence>
<dbReference type="GO" id="GO:0016987">
    <property type="term" value="F:sigma factor activity"/>
    <property type="evidence" value="ECO:0007669"/>
    <property type="project" value="UniProtKB-KW"/>
</dbReference>
<keyword evidence="2" id="KW-0805">Transcription regulation</keyword>
<reference evidence="9 11" key="3">
    <citation type="submission" date="2018-08" db="EMBL/GenBank/DDBJ databases">
        <title>A genome reference for cultivated species of the human gut microbiota.</title>
        <authorList>
            <person name="Zou Y."/>
            <person name="Xue W."/>
            <person name="Luo G."/>
        </authorList>
    </citation>
    <scope>NUCLEOTIDE SEQUENCE [LARGE SCALE GENOMIC DNA]</scope>
    <source>
        <strain evidence="9 11">TM10-3</strain>
    </source>
</reference>
<protein>
    <submittedName>
        <fullName evidence="8 9">RNA polymerase sigma factor</fullName>
    </submittedName>
</protein>
<comment type="similarity">
    <text evidence="1">Belongs to the sigma-70 factor family. ECF subfamily.</text>
</comment>
<keyword evidence="3" id="KW-0731">Sigma factor</keyword>
<dbReference type="InterPro" id="IPR007627">
    <property type="entry name" value="RNA_pol_sigma70_r2"/>
</dbReference>
<dbReference type="GO" id="GO:0003677">
    <property type="term" value="F:DNA binding"/>
    <property type="evidence" value="ECO:0007669"/>
    <property type="project" value="UniProtKB-KW"/>
</dbReference>
<dbReference type="SUPFAM" id="SSF88659">
    <property type="entry name" value="Sigma3 and sigma4 domains of RNA polymerase sigma factors"/>
    <property type="match status" value="1"/>
</dbReference>
<evidence type="ECO:0000313" key="8">
    <source>
        <dbReference type="EMBL" id="CRL40452.1"/>
    </source>
</evidence>
<dbReference type="Proteomes" id="UP000260642">
    <property type="component" value="Unassembled WGS sequence"/>
</dbReference>
<dbReference type="Proteomes" id="UP000049472">
    <property type="component" value="Unassembled WGS sequence"/>
</dbReference>
<organism evidence="8 10">
    <name type="scientific">Agathobacter rectalis</name>
    <dbReference type="NCBI Taxonomy" id="39491"/>
    <lineage>
        <taxon>Bacteria</taxon>
        <taxon>Bacillati</taxon>
        <taxon>Bacillota</taxon>
        <taxon>Clostridia</taxon>
        <taxon>Lachnospirales</taxon>
        <taxon>Lachnospiraceae</taxon>
        <taxon>Agathobacter</taxon>
    </lineage>
</organism>
<evidence type="ECO:0000256" key="3">
    <source>
        <dbReference type="ARBA" id="ARBA00023082"/>
    </source>
</evidence>
<keyword evidence="4" id="KW-0238">DNA-binding</keyword>
<gene>
    <name evidence="9" type="ORF">DXD95_04365</name>
    <name evidence="8" type="ORF">T1815_23661</name>
</gene>
<dbReference type="EMBL" id="CVRQ01000025">
    <property type="protein sequence ID" value="CRL40452.1"/>
    <property type="molecule type" value="Genomic_DNA"/>
</dbReference>
<evidence type="ECO:0000313" key="10">
    <source>
        <dbReference type="Proteomes" id="UP000049472"/>
    </source>
</evidence>
<proteinExistence type="inferred from homology"/>
<dbReference type="InterPro" id="IPR013325">
    <property type="entry name" value="RNA_pol_sigma_r2"/>
</dbReference>
<evidence type="ECO:0000256" key="2">
    <source>
        <dbReference type="ARBA" id="ARBA00023015"/>
    </source>
</evidence>
<reference evidence="8" key="1">
    <citation type="submission" date="2015-05" db="EMBL/GenBank/DDBJ databases">
        <authorList>
            <person name="Wang D.B."/>
            <person name="Wang M."/>
        </authorList>
    </citation>
    <scope>NUCLEOTIDE SEQUENCE [LARGE SCALE GENOMIC DNA]</scope>
    <source>
        <strain evidence="8">T1-815</strain>
    </source>
</reference>
<sequence length="184" mass="21599">MYTQEQILDMYFDRNQQAVSATSQMYGAKLTRFADTMIAHEDALECVNDTYIAAWNKIPPERPMRFLSWLYRVCRNIVCDRIDWNNASKRNSNMNCMLDELEECLADSNAKYEGELSDIGRCLSDFLNGLETEKRVLFVRRYWYGMTIDELADMSGRSKSNVKTTLFRIRAELKKYLDKEGVYL</sequence>
<dbReference type="PANTHER" id="PTHR43133">
    <property type="entry name" value="RNA POLYMERASE ECF-TYPE SIGMA FACTO"/>
    <property type="match status" value="1"/>
</dbReference>
<feature type="domain" description="RNA polymerase sigma factor 70 region 4 type 2" evidence="7">
    <location>
        <begin position="121"/>
        <end position="173"/>
    </location>
</feature>
<dbReference type="AlphaFoldDB" id="A0A0M6WRW7"/>
<keyword evidence="10" id="KW-1185">Reference proteome</keyword>
<dbReference type="GO" id="GO:0006352">
    <property type="term" value="P:DNA-templated transcription initiation"/>
    <property type="evidence" value="ECO:0007669"/>
    <property type="project" value="InterPro"/>
</dbReference>
<dbReference type="SUPFAM" id="SSF88946">
    <property type="entry name" value="Sigma2 domain of RNA polymerase sigma factors"/>
    <property type="match status" value="1"/>
</dbReference>
<dbReference type="Pfam" id="PF08281">
    <property type="entry name" value="Sigma70_r4_2"/>
    <property type="match status" value="1"/>
</dbReference>
<dbReference type="NCBIfam" id="TIGR02937">
    <property type="entry name" value="sigma70-ECF"/>
    <property type="match status" value="1"/>
</dbReference>
<evidence type="ECO:0000256" key="4">
    <source>
        <dbReference type="ARBA" id="ARBA00023125"/>
    </source>
</evidence>
<evidence type="ECO:0000259" key="6">
    <source>
        <dbReference type="Pfam" id="PF04542"/>
    </source>
</evidence>
<evidence type="ECO:0000313" key="11">
    <source>
        <dbReference type="Proteomes" id="UP000260642"/>
    </source>
</evidence>
<dbReference type="PANTHER" id="PTHR43133:SF8">
    <property type="entry name" value="RNA POLYMERASE SIGMA FACTOR HI_1459-RELATED"/>
    <property type="match status" value="1"/>
</dbReference>
<dbReference type="InterPro" id="IPR039425">
    <property type="entry name" value="RNA_pol_sigma-70-like"/>
</dbReference>
<dbReference type="InterPro" id="IPR013324">
    <property type="entry name" value="RNA_pol_sigma_r3/r4-like"/>
</dbReference>
<evidence type="ECO:0000259" key="7">
    <source>
        <dbReference type="Pfam" id="PF08281"/>
    </source>
</evidence>
<evidence type="ECO:0000256" key="5">
    <source>
        <dbReference type="ARBA" id="ARBA00023163"/>
    </source>
</evidence>
<dbReference type="InterPro" id="IPR036388">
    <property type="entry name" value="WH-like_DNA-bd_sf"/>
</dbReference>